<keyword evidence="2" id="KW-0732">Signal</keyword>
<feature type="signal peptide" evidence="2">
    <location>
        <begin position="1"/>
        <end position="25"/>
    </location>
</feature>
<evidence type="ECO:0000313" key="4">
    <source>
        <dbReference type="Proteomes" id="UP000570361"/>
    </source>
</evidence>
<protein>
    <recommendedName>
        <fullName evidence="5">Lipoprotein</fullName>
    </recommendedName>
</protein>
<organism evidence="3 4">
    <name type="scientific">Paenibacillus phyllosphaerae</name>
    <dbReference type="NCBI Taxonomy" id="274593"/>
    <lineage>
        <taxon>Bacteria</taxon>
        <taxon>Bacillati</taxon>
        <taxon>Bacillota</taxon>
        <taxon>Bacilli</taxon>
        <taxon>Bacillales</taxon>
        <taxon>Paenibacillaceae</taxon>
        <taxon>Paenibacillus</taxon>
    </lineage>
</organism>
<gene>
    <name evidence="3" type="ORF">FHS18_006007</name>
</gene>
<feature type="chain" id="PRO_5031151060" description="Lipoprotein" evidence="2">
    <location>
        <begin position="26"/>
        <end position="306"/>
    </location>
</feature>
<dbReference type="EMBL" id="JACHXK010000023">
    <property type="protein sequence ID" value="MBB3113892.1"/>
    <property type="molecule type" value="Genomic_DNA"/>
</dbReference>
<proteinExistence type="predicted"/>
<dbReference type="RefSeq" id="WP_183603959.1">
    <property type="nucleotide sequence ID" value="NZ_JACHXK010000023.1"/>
</dbReference>
<feature type="region of interest" description="Disordered" evidence="1">
    <location>
        <begin position="27"/>
        <end position="87"/>
    </location>
</feature>
<evidence type="ECO:0000256" key="1">
    <source>
        <dbReference type="SAM" id="MobiDB-lite"/>
    </source>
</evidence>
<evidence type="ECO:0000313" key="3">
    <source>
        <dbReference type="EMBL" id="MBB3113892.1"/>
    </source>
</evidence>
<evidence type="ECO:0000256" key="2">
    <source>
        <dbReference type="SAM" id="SignalP"/>
    </source>
</evidence>
<keyword evidence="4" id="KW-1185">Reference proteome</keyword>
<comment type="caution">
    <text evidence="3">The sequence shown here is derived from an EMBL/GenBank/DDBJ whole genome shotgun (WGS) entry which is preliminary data.</text>
</comment>
<dbReference type="AlphaFoldDB" id="A0A7W5FR37"/>
<reference evidence="3 4" key="1">
    <citation type="submission" date="2020-08" db="EMBL/GenBank/DDBJ databases">
        <title>Genomic Encyclopedia of Type Strains, Phase III (KMG-III): the genomes of soil and plant-associated and newly described type strains.</title>
        <authorList>
            <person name="Whitman W."/>
        </authorList>
    </citation>
    <scope>NUCLEOTIDE SEQUENCE [LARGE SCALE GENOMIC DNA]</scope>
    <source>
        <strain evidence="3 4">CECT 5862</strain>
    </source>
</reference>
<dbReference type="Proteomes" id="UP000570361">
    <property type="component" value="Unassembled WGS sequence"/>
</dbReference>
<sequence length="306" mass="33835">MILGKRMQKATLIVAISVTFMTALAGCGKDKEDSPPEETAPAADNQGSQPSNEVSEPTPSEEPADSVVDPGATEPSEDETQSLEEVSAKDGEKFLAALKKKDTAALSLLMAPAENEYTEADMAKVLEGFQLYFDSLDELTLRFEANEQNDEYFIERYAIEGNKDGKARVLPFEVEYAKSQGMANIRDDAKRVTLYDSPLIGQYPYAMLEVERYVQALLEKDTESLALHLGMYDDNAETKAAVDQALKKYEESIDLGTVKVIAKGYDGQGKQFSYELRDSKQQTHELRIAGEEMKIVDDWAAVQAAQ</sequence>
<evidence type="ECO:0008006" key="5">
    <source>
        <dbReference type="Google" id="ProtNLM"/>
    </source>
</evidence>
<dbReference type="PROSITE" id="PS51257">
    <property type="entry name" value="PROKAR_LIPOPROTEIN"/>
    <property type="match status" value="1"/>
</dbReference>
<name>A0A7W5FR37_9BACL</name>
<feature type="compositionally biased region" description="Polar residues" evidence="1">
    <location>
        <begin position="45"/>
        <end position="58"/>
    </location>
</feature>
<accession>A0A7W5FR37</accession>